<protein>
    <submittedName>
        <fullName evidence="1">Anhydro-N-acetylmuramic acid kinase</fullName>
    </submittedName>
</protein>
<keyword evidence="1" id="KW-0418">Kinase</keyword>
<dbReference type="Proteomes" id="UP001219518">
    <property type="component" value="Unassembled WGS sequence"/>
</dbReference>
<reference evidence="1" key="2">
    <citation type="journal article" date="2023" name="BMC Genomics">
        <title>Pest status, molecular evolution, and epigenetic factors derived from the genome assembly of Frankliniella fusca, a thysanopteran phytovirus vector.</title>
        <authorList>
            <person name="Catto M.A."/>
            <person name="Labadie P.E."/>
            <person name="Jacobson A.L."/>
            <person name="Kennedy G.G."/>
            <person name="Srinivasan R."/>
            <person name="Hunt B.G."/>
        </authorList>
    </citation>
    <scope>NUCLEOTIDE SEQUENCE</scope>
    <source>
        <strain evidence="1">PL_HMW_Pooled</strain>
    </source>
</reference>
<evidence type="ECO:0000313" key="2">
    <source>
        <dbReference type="Proteomes" id="UP001219518"/>
    </source>
</evidence>
<name>A0AAE1LGV0_9NEOP</name>
<dbReference type="AlphaFoldDB" id="A0AAE1LGV0"/>
<dbReference type="EMBL" id="JAHWGI010000908">
    <property type="protein sequence ID" value="KAK3918229.1"/>
    <property type="molecule type" value="Genomic_DNA"/>
</dbReference>
<organism evidence="1 2">
    <name type="scientific">Frankliniella fusca</name>
    <dbReference type="NCBI Taxonomy" id="407009"/>
    <lineage>
        <taxon>Eukaryota</taxon>
        <taxon>Metazoa</taxon>
        <taxon>Ecdysozoa</taxon>
        <taxon>Arthropoda</taxon>
        <taxon>Hexapoda</taxon>
        <taxon>Insecta</taxon>
        <taxon>Pterygota</taxon>
        <taxon>Neoptera</taxon>
        <taxon>Paraneoptera</taxon>
        <taxon>Thysanoptera</taxon>
        <taxon>Terebrantia</taxon>
        <taxon>Thripoidea</taxon>
        <taxon>Thripidae</taxon>
        <taxon>Frankliniella</taxon>
    </lineage>
</organism>
<evidence type="ECO:0000313" key="1">
    <source>
        <dbReference type="EMBL" id="KAK3918229.1"/>
    </source>
</evidence>
<keyword evidence="2" id="KW-1185">Reference proteome</keyword>
<sequence length="112" mass="12840">MDPARDYTNGRRIHVNSVIPKKVDFGDMSSGFEDYADVVQRVDVCLQPLPKTWGSFVRPRQEALKDAEYAIRHGFAKEKIIKVIDERMAIYPYLIDGTMWATVNECLYASLP</sequence>
<proteinExistence type="predicted"/>
<accession>A0AAE1LGV0</accession>
<reference evidence="1" key="1">
    <citation type="submission" date="2021-07" db="EMBL/GenBank/DDBJ databases">
        <authorList>
            <person name="Catto M.A."/>
            <person name="Jacobson A."/>
            <person name="Kennedy G."/>
            <person name="Labadie P."/>
            <person name="Hunt B.G."/>
            <person name="Srinivasan R."/>
        </authorList>
    </citation>
    <scope>NUCLEOTIDE SEQUENCE</scope>
    <source>
        <strain evidence="1">PL_HMW_Pooled</strain>
        <tissue evidence="1">Head</tissue>
    </source>
</reference>
<dbReference type="GO" id="GO:0016301">
    <property type="term" value="F:kinase activity"/>
    <property type="evidence" value="ECO:0007669"/>
    <property type="project" value="UniProtKB-KW"/>
</dbReference>
<gene>
    <name evidence="1" type="ORF">KUF71_007646</name>
</gene>
<keyword evidence="1" id="KW-0808">Transferase</keyword>
<comment type="caution">
    <text evidence="1">The sequence shown here is derived from an EMBL/GenBank/DDBJ whole genome shotgun (WGS) entry which is preliminary data.</text>
</comment>